<keyword evidence="4" id="KW-1185">Reference proteome</keyword>
<proteinExistence type="predicted"/>
<accession>A0ABS9KMW9</accession>
<evidence type="ECO:0000313" key="3">
    <source>
        <dbReference type="EMBL" id="MCG2613668.1"/>
    </source>
</evidence>
<dbReference type="Gene3D" id="2.60.40.3620">
    <property type="match status" value="2"/>
</dbReference>
<dbReference type="RefSeq" id="WP_237869265.1">
    <property type="nucleotide sequence ID" value="NZ_JAKLTR010000003.1"/>
</dbReference>
<feature type="domain" description="SusE outer membrane protein" evidence="2">
    <location>
        <begin position="26"/>
        <end position="128"/>
    </location>
</feature>
<reference evidence="3" key="1">
    <citation type="submission" date="2022-01" db="EMBL/GenBank/DDBJ databases">
        <authorList>
            <person name="Jo J.-H."/>
            <person name="Im W.-T."/>
        </authorList>
    </citation>
    <scope>NUCLEOTIDE SEQUENCE</scope>
    <source>
        <strain evidence="3">NA20</strain>
    </source>
</reference>
<dbReference type="Pfam" id="PF14292">
    <property type="entry name" value="SusE"/>
    <property type="match status" value="1"/>
</dbReference>
<evidence type="ECO:0000256" key="1">
    <source>
        <dbReference type="SAM" id="SignalP"/>
    </source>
</evidence>
<keyword evidence="1" id="KW-0732">Signal</keyword>
<comment type="caution">
    <text evidence="3">The sequence shown here is derived from an EMBL/GenBank/DDBJ whole genome shotgun (WGS) entry which is preliminary data.</text>
</comment>
<organism evidence="3 4">
    <name type="scientific">Terrimonas ginsenosidimutans</name>
    <dbReference type="NCBI Taxonomy" id="2908004"/>
    <lineage>
        <taxon>Bacteria</taxon>
        <taxon>Pseudomonadati</taxon>
        <taxon>Bacteroidota</taxon>
        <taxon>Chitinophagia</taxon>
        <taxon>Chitinophagales</taxon>
        <taxon>Chitinophagaceae</taxon>
        <taxon>Terrimonas</taxon>
    </lineage>
</organism>
<dbReference type="InterPro" id="IPR025970">
    <property type="entry name" value="SusE"/>
</dbReference>
<protein>
    <submittedName>
        <fullName evidence="3">SusE domain-containing protein</fullName>
    </submittedName>
</protein>
<dbReference type="Proteomes" id="UP001165367">
    <property type="component" value="Unassembled WGS sequence"/>
</dbReference>
<evidence type="ECO:0000259" key="2">
    <source>
        <dbReference type="Pfam" id="PF14292"/>
    </source>
</evidence>
<name>A0ABS9KMW9_9BACT</name>
<dbReference type="EMBL" id="JAKLTR010000003">
    <property type="protein sequence ID" value="MCG2613668.1"/>
    <property type="molecule type" value="Genomic_DNA"/>
</dbReference>
<gene>
    <name evidence="3" type="ORF">LZZ85_05225</name>
</gene>
<evidence type="ECO:0000313" key="4">
    <source>
        <dbReference type="Proteomes" id="UP001165367"/>
    </source>
</evidence>
<feature type="signal peptide" evidence="1">
    <location>
        <begin position="1"/>
        <end position="20"/>
    </location>
</feature>
<sequence>MKSLIKILSFLAVTAFCFTACDKVDDLPFYNNGKSPVLTASAATIAPVAADSNKVALTLNWSYPEYATDTNNIKYVIEIDSTGKNFVKASKKEVIGSLKADFIAKDLNAILLSFGYEFNKAVDMDVKVTSSYVNNNERLASNVLKIRMTPYKIPPKVELPTSGKLFIVGSATQGGWTNPVPTPTQELTRIDETTFGGIFNLTGGGEFLLLPENGNWDKKYSVTNNTVPGLSDGGDFGYGLPQNFPAPSAAGWYKITVNFQTGKFSAAPFTQEHGLPSALFIVGNATPGGWNNPVPVPSQQFTRINSTKFEIASIALTADEYLLLPENGNWDKKYAVPNKAAANIKLGGTFVPQGADNFPAPDAGNYKIAIDFFNNSYKLTKL</sequence>
<feature type="chain" id="PRO_5046664932" evidence="1">
    <location>
        <begin position="21"/>
        <end position="382"/>
    </location>
</feature>